<dbReference type="Pfam" id="PF00041">
    <property type="entry name" value="fn3"/>
    <property type="match status" value="1"/>
</dbReference>
<feature type="domain" description="Fibronectin type-III" evidence="1">
    <location>
        <begin position="36"/>
        <end position="122"/>
    </location>
</feature>
<evidence type="ECO:0000313" key="2">
    <source>
        <dbReference type="EMBL" id="MFB9325601.1"/>
    </source>
</evidence>
<accession>A0ABV5KLX9</accession>
<evidence type="ECO:0000259" key="1">
    <source>
        <dbReference type="PROSITE" id="PS50853"/>
    </source>
</evidence>
<dbReference type="SUPFAM" id="SSF49265">
    <property type="entry name" value="Fibronectin type III"/>
    <property type="match status" value="1"/>
</dbReference>
<dbReference type="EMBL" id="JBHMDO010000012">
    <property type="protein sequence ID" value="MFB9325601.1"/>
    <property type="molecule type" value="Genomic_DNA"/>
</dbReference>
<dbReference type="CDD" id="cd00063">
    <property type="entry name" value="FN3"/>
    <property type="match status" value="1"/>
</dbReference>
<dbReference type="RefSeq" id="WP_377491751.1">
    <property type="nucleotide sequence ID" value="NZ_JBHMDO010000012.1"/>
</dbReference>
<sequence>MKIEARDKAGNWSTNGPTVWIRTTGAAEVQAPTWREGSEALAESVTATSALVKWPAAMNKVAVAGYRIKHRETVLAETNGPALSRTLENLQPNTDYSLTIEAVDATGNWSTNGPSVTVTTQP</sequence>
<evidence type="ECO:0000313" key="3">
    <source>
        <dbReference type="Proteomes" id="UP001589747"/>
    </source>
</evidence>
<dbReference type="Gene3D" id="2.60.40.10">
    <property type="entry name" value="Immunoglobulins"/>
    <property type="match status" value="1"/>
</dbReference>
<organism evidence="2 3">
    <name type="scientific">Paenibacillus aurantiacus</name>
    <dbReference type="NCBI Taxonomy" id="1936118"/>
    <lineage>
        <taxon>Bacteria</taxon>
        <taxon>Bacillati</taxon>
        <taxon>Bacillota</taxon>
        <taxon>Bacilli</taxon>
        <taxon>Bacillales</taxon>
        <taxon>Paenibacillaceae</taxon>
        <taxon>Paenibacillus</taxon>
    </lineage>
</organism>
<proteinExistence type="predicted"/>
<dbReference type="PROSITE" id="PS50853">
    <property type="entry name" value="FN3"/>
    <property type="match status" value="1"/>
</dbReference>
<reference evidence="2 3" key="1">
    <citation type="submission" date="2024-09" db="EMBL/GenBank/DDBJ databases">
        <authorList>
            <person name="Sun Q."/>
            <person name="Mori K."/>
        </authorList>
    </citation>
    <scope>NUCLEOTIDE SEQUENCE [LARGE SCALE GENOMIC DNA]</scope>
    <source>
        <strain evidence="2 3">TISTR 2452</strain>
    </source>
</reference>
<name>A0ABV5KLX9_9BACL</name>
<gene>
    <name evidence="2" type="ORF">ACFFSY_06655</name>
</gene>
<dbReference type="InterPro" id="IPR003961">
    <property type="entry name" value="FN3_dom"/>
</dbReference>
<dbReference type="Proteomes" id="UP001589747">
    <property type="component" value="Unassembled WGS sequence"/>
</dbReference>
<protein>
    <submittedName>
        <fullName evidence="2">Fibronectin type III domain-containing protein</fullName>
    </submittedName>
</protein>
<comment type="caution">
    <text evidence="2">The sequence shown here is derived from an EMBL/GenBank/DDBJ whole genome shotgun (WGS) entry which is preliminary data.</text>
</comment>
<keyword evidence="3" id="KW-1185">Reference proteome</keyword>
<dbReference type="InterPro" id="IPR036116">
    <property type="entry name" value="FN3_sf"/>
</dbReference>
<dbReference type="InterPro" id="IPR013783">
    <property type="entry name" value="Ig-like_fold"/>
</dbReference>